<evidence type="ECO:0000313" key="1">
    <source>
        <dbReference type="EMBL" id="TCO95933.1"/>
    </source>
</evidence>
<organism evidence="1 2">
    <name type="scientific">Prevotella heparinolytica</name>
    <dbReference type="NCBI Taxonomy" id="28113"/>
    <lineage>
        <taxon>Bacteria</taxon>
        <taxon>Pseudomonadati</taxon>
        <taxon>Bacteroidota</taxon>
        <taxon>Bacteroidia</taxon>
        <taxon>Bacteroidales</taxon>
        <taxon>Bacteroidaceae</taxon>
        <taxon>Bacteroides</taxon>
    </lineage>
</organism>
<gene>
    <name evidence="1" type="ORF">EV202_10232</name>
</gene>
<accession>A0A4R2LWQ8</accession>
<sequence>MTVVRKISTNDYYRVNNKSFLFNLVVNPLKNKYLIAILLNLVCSF</sequence>
<comment type="caution">
    <text evidence="1">The sequence shown here is derived from an EMBL/GenBank/DDBJ whole genome shotgun (WGS) entry which is preliminary data.</text>
</comment>
<proteinExistence type="predicted"/>
<dbReference type="EMBL" id="SLXB01000002">
    <property type="protein sequence ID" value="TCO95933.1"/>
    <property type="molecule type" value="Genomic_DNA"/>
</dbReference>
<evidence type="ECO:0000313" key="2">
    <source>
        <dbReference type="Proteomes" id="UP000295600"/>
    </source>
</evidence>
<reference evidence="1 2" key="1">
    <citation type="submission" date="2019-03" db="EMBL/GenBank/DDBJ databases">
        <title>Genomic Encyclopedia of Type Strains, Phase IV (KMG-IV): sequencing the most valuable type-strain genomes for metagenomic binning, comparative biology and taxonomic classification.</title>
        <authorList>
            <person name="Goeker M."/>
        </authorList>
    </citation>
    <scope>NUCLEOTIDE SEQUENCE [LARGE SCALE GENOMIC DNA]</scope>
    <source>
        <strain evidence="1 2">DSM 23917</strain>
    </source>
</reference>
<dbReference type="Proteomes" id="UP000295600">
    <property type="component" value="Unassembled WGS sequence"/>
</dbReference>
<protein>
    <submittedName>
        <fullName evidence="1">Uncharacterized protein</fullName>
    </submittedName>
</protein>
<dbReference type="AlphaFoldDB" id="A0A4R2LWQ8"/>
<name>A0A4R2LWQ8_9BACE</name>